<comment type="caution">
    <text evidence="2">The sequence shown here is derived from an EMBL/GenBank/DDBJ whole genome shotgun (WGS) entry which is preliminary data.</text>
</comment>
<reference evidence="2 3" key="1">
    <citation type="submission" date="2019-03" db="EMBL/GenBank/DDBJ databases">
        <title>Draft genome sequences of novel Actinobacteria.</title>
        <authorList>
            <person name="Sahin N."/>
            <person name="Ay H."/>
            <person name="Saygin H."/>
        </authorList>
    </citation>
    <scope>NUCLEOTIDE SEQUENCE [LARGE SCALE GENOMIC DNA]</scope>
    <source>
        <strain evidence="2 3">DSM 45941</strain>
    </source>
</reference>
<dbReference type="AlphaFoldDB" id="A0A4R5BV79"/>
<dbReference type="PRINTS" id="PR00081">
    <property type="entry name" value="GDHRDH"/>
</dbReference>
<dbReference type="OrthoDB" id="3237043at2"/>
<protein>
    <submittedName>
        <fullName evidence="2">SDR family NAD(P)-dependent oxidoreductase</fullName>
    </submittedName>
</protein>
<organism evidence="2 3">
    <name type="scientific">Actinomadura darangshiensis</name>
    <dbReference type="NCBI Taxonomy" id="705336"/>
    <lineage>
        <taxon>Bacteria</taxon>
        <taxon>Bacillati</taxon>
        <taxon>Actinomycetota</taxon>
        <taxon>Actinomycetes</taxon>
        <taxon>Streptosporangiales</taxon>
        <taxon>Thermomonosporaceae</taxon>
        <taxon>Actinomadura</taxon>
    </lineage>
</organism>
<dbReference type="PANTHER" id="PTHR43157:SF31">
    <property type="entry name" value="PHOSPHATIDYLINOSITOL-GLYCAN BIOSYNTHESIS CLASS F PROTEIN"/>
    <property type="match status" value="1"/>
</dbReference>
<dbReference type="Proteomes" id="UP000295578">
    <property type="component" value="Unassembled WGS sequence"/>
</dbReference>
<evidence type="ECO:0000256" key="1">
    <source>
        <dbReference type="ARBA" id="ARBA00023002"/>
    </source>
</evidence>
<evidence type="ECO:0000313" key="2">
    <source>
        <dbReference type="EMBL" id="TDD91038.1"/>
    </source>
</evidence>
<keyword evidence="3" id="KW-1185">Reference proteome</keyword>
<gene>
    <name evidence="2" type="ORF">E1293_02400</name>
</gene>
<evidence type="ECO:0000313" key="3">
    <source>
        <dbReference type="Proteomes" id="UP000295578"/>
    </source>
</evidence>
<sequence length="265" mass="28707">MLGCGGVSERLRVVVTGGNRGVGREVAAEAVRRGHRVTIVARRPDAGAAAAAEIGADLVVGDLSSVRTVRALAGEIPETDVLVHNAALWPGRLALNEDGYEQAFFTNHLAPFLLNRLLEARLRRVVQVSAALYVRGRVDPGRTPTGRDFHNVRTYADTKLANLLMVPLFAERWRDTGVTIDAVHPGVLRTDLTVGDGLFGRVMKAAKWTLKPAGKAARPVADLLTADGTGRYFHVSKERPLKRKALDATLARTLWDDAARLLKEG</sequence>
<dbReference type="Gene3D" id="3.40.50.720">
    <property type="entry name" value="NAD(P)-binding Rossmann-like Domain"/>
    <property type="match status" value="1"/>
</dbReference>
<name>A0A4R5BV79_9ACTN</name>
<dbReference type="PANTHER" id="PTHR43157">
    <property type="entry name" value="PHOSPHATIDYLINOSITOL-GLYCAN BIOSYNTHESIS CLASS F PROTEIN-RELATED"/>
    <property type="match status" value="1"/>
</dbReference>
<dbReference type="Pfam" id="PF00106">
    <property type="entry name" value="adh_short"/>
    <property type="match status" value="1"/>
</dbReference>
<dbReference type="EMBL" id="SMKY01000006">
    <property type="protein sequence ID" value="TDD91038.1"/>
    <property type="molecule type" value="Genomic_DNA"/>
</dbReference>
<dbReference type="InterPro" id="IPR002347">
    <property type="entry name" value="SDR_fam"/>
</dbReference>
<accession>A0A4R5BV79</accession>
<dbReference type="InterPro" id="IPR036291">
    <property type="entry name" value="NAD(P)-bd_dom_sf"/>
</dbReference>
<dbReference type="SUPFAM" id="SSF51735">
    <property type="entry name" value="NAD(P)-binding Rossmann-fold domains"/>
    <property type="match status" value="1"/>
</dbReference>
<dbReference type="GO" id="GO:0016491">
    <property type="term" value="F:oxidoreductase activity"/>
    <property type="evidence" value="ECO:0007669"/>
    <property type="project" value="UniProtKB-KW"/>
</dbReference>
<proteinExistence type="predicted"/>
<keyword evidence="1" id="KW-0560">Oxidoreductase</keyword>